<keyword evidence="1" id="KW-0175">Coiled coil</keyword>
<feature type="compositionally biased region" description="Low complexity" evidence="2">
    <location>
        <begin position="50"/>
        <end position="69"/>
    </location>
</feature>
<sequence length="80" mass="8568">MEPQDLKTNFTEQLEKLNTEIGQLRQALAQRQELAIKLQGAIEAMQLQLGEEPGAAPEPEAVAEATAEVPDAEPVEATAG</sequence>
<evidence type="ECO:0000256" key="1">
    <source>
        <dbReference type="SAM" id="Coils"/>
    </source>
</evidence>
<evidence type="ECO:0000256" key="2">
    <source>
        <dbReference type="SAM" id="MobiDB-lite"/>
    </source>
</evidence>
<dbReference type="KEGG" id="vg:14013891"/>
<accession>H6WFW2</accession>
<dbReference type="EMBL" id="JQ245707">
    <property type="protein sequence ID" value="AEZ65687.1"/>
    <property type="molecule type" value="Genomic_DNA"/>
</dbReference>
<proteinExistence type="predicted"/>
<dbReference type="RefSeq" id="YP_007006100.1">
    <property type="nucleotide sequence ID" value="NC_019516.2"/>
</dbReference>
<evidence type="ECO:0000313" key="4">
    <source>
        <dbReference type="Proteomes" id="UP000007178"/>
    </source>
</evidence>
<feature type="coiled-coil region" evidence="1">
    <location>
        <begin position="7"/>
        <end position="44"/>
    </location>
</feature>
<evidence type="ECO:0000313" key="3">
    <source>
        <dbReference type="EMBL" id="AEZ65687.1"/>
    </source>
</evidence>
<dbReference type="GeneID" id="14013891"/>
<organism evidence="3 4">
    <name type="scientific">Cyanophage S-TIM5</name>
    <dbReference type="NCBI Taxonomy" id="1137745"/>
    <lineage>
        <taxon>Viruses</taxon>
        <taxon>Duplodnaviria</taxon>
        <taxon>Heunggongvirae</taxon>
        <taxon>Uroviricota</taxon>
        <taxon>Caudoviricetes</taxon>
        <taxon>Aurunvirus</taxon>
        <taxon>Aurunvirus STIM5</taxon>
    </lineage>
</organism>
<protein>
    <submittedName>
        <fullName evidence="3">Uncharacterized protein</fullName>
    </submittedName>
</protein>
<keyword evidence="4" id="KW-1185">Reference proteome</keyword>
<reference evidence="3 4" key="1">
    <citation type="journal article" date="2012" name="Proc. Natl. Acad. Sci. U.S.A.">
        <title>A novel lineage of myoviruses infecting cyanobacteria is widespread in the oceans.</title>
        <authorList>
            <person name="Sabehi G."/>
            <person name="Shaulov L."/>
            <person name="Silver D.H."/>
            <person name="Yanai I."/>
            <person name="Harel A."/>
            <person name="Lindell D."/>
        </authorList>
    </citation>
    <scope>NUCLEOTIDE SEQUENCE [LARGE SCALE GENOMIC DNA]</scope>
</reference>
<name>H6WFW2_9CAUD</name>
<feature type="region of interest" description="Disordered" evidence="2">
    <location>
        <begin position="49"/>
        <end position="80"/>
    </location>
</feature>
<dbReference type="Proteomes" id="UP000007178">
    <property type="component" value="Segment"/>
</dbReference>